<reference evidence="4 5" key="1">
    <citation type="submission" date="2020-07" db="EMBL/GenBank/DDBJ databases">
        <title>MOT database genomes.</title>
        <authorList>
            <person name="Joseph S."/>
            <person name="Aduse-Opoku J."/>
            <person name="Hashim A."/>
            <person name="Wade W."/>
            <person name="Curtis M."/>
        </authorList>
    </citation>
    <scope>NUCLEOTIDE SEQUENCE [LARGE SCALE GENOMIC DNA]</scope>
    <source>
        <strain evidence="4 5">WMus004</strain>
    </source>
</reference>
<organism evidence="4 5">
    <name type="scientific">Actinomyces bowdenii</name>
    <dbReference type="NCBI Taxonomy" id="131109"/>
    <lineage>
        <taxon>Bacteria</taxon>
        <taxon>Bacillati</taxon>
        <taxon>Actinomycetota</taxon>
        <taxon>Actinomycetes</taxon>
        <taxon>Actinomycetales</taxon>
        <taxon>Actinomycetaceae</taxon>
        <taxon>Actinomyces</taxon>
    </lineage>
</organism>
<evidence type="ECO:0000259" key="3">
    <source>
        <dbReference type="Pfam" id="PF02350"/>
    </source>
</evidence>
<comment type="similarity">
    <text evidence="1">Belongs to the UDP-N-acetylglucosamine 2-epimerase family.</text>
</comment>
<evidence type="ECO:0000313" key="4">
    <source>
        <dbReference type="EMBL" id="NYS68981.1"/>
    </source>
</evidence>
<name>A0A853ELM9_9ACTO</name>
<dbReference type="AlphaFoldDB" id="A0A853ELM9"/>
<dbReference type="Proteomes" id="UP000572528">
    <property type="component" value="Unassembled WGS sequence"/>
</dbReference>
<dbReference type="PANTHER" id="PTHR43174:SF1">
    <property type="entry name" value="UDP-N-ACETYLGLUCOSAMINE 2-EPIMERASE"/>
    <property type="match status" value="1"/>
</dbReference>
<gene>
    <name evidence="4" type="ORF">HZZ05_05530</name>
</gene>
<dbReference type="EMBL" id="JACBXV010000054">
    <property type="protein sequence ID" value="NYS68981.1"/>
    <property type="molecule type" value="Genomic_DNA"/>
</dbReference>
<dbReference type="Gene3D" id="3.40.50.2000">
    <property type="entry name" value="Glycogen Phosphorylase B"/>
    <property type="match status" value="1"/>
</dbReference>
<comment type="caution">
    <text evidence="4">The sequence shown here is derived from an EMBL/GenBank/DDBJ whole genome shotgun (WGS) entry which is preliminary data.</text>
</comment>
<dbReference type="Pfam" id="PF02350">
    <property type="entry name" value="Epimerase_2"/>
    <property type="match status" value="1"/>
</dbReference>
<dbReference type="PANTHER" id="PTHR43174">
    <property type="entry name" value="UDP-N-ACETYLGLUCOSAMINE 2-EPIMERASE"/>
    <property type="match status" value="1"/>
</dbReference>
<proteinExistence type="inferred from homology"/>
<evidence type="ECO:0000313" key="5">
    <source>
        <dbReference type="Proteomes" id="UP000572528"/>
    </source>
</evidence>
<protein>
    <submittedName>
        <fullName evidence="4">UDP-N-acetylglucosamine 2-epimerase</fullName>
    </submittedName>
</protein>
<evidence type="ECO:0000256" key="2">
    <source>
        <dbReference type="SAM" id="MobiDB-lite"/>
    </source>
</evidence>
<dbReference type="InterPro" id="IPR029767">
    <property type="entry name" value="WecB-like"/>
</dbReference>
<feature type="domain" description="UDP-N-acetylglucosamine 2-epimerase" evidence="3">
    <location>
        <begin position="77"/>
        <end position="187"/>
    </location>
</feature>
<evidence type="ECO:0000256" key="1">
    <source>
        <dbReference type="RuleBase" id="RU003513"/>
    </source>
</evidence>
<dbReference type="RefSeq" id="WP_179900293.1">
    <property type="nucleotide sequence ID" value="NZ_JACBXV010000054.1"/>
</dbReference>
<dbReference type="SUPFAM" id="SSF53756">
    <property type="entry name" value="UDP-Glycosyltransferase/glycogen phosphorylase"/>
    <property type="match status" value="1"/>
</dbReference>
<dbReference type="GO" id="GO:0016853">
    <property type="term" value="F:isomerase activity"/>
    <property type="evidence" value="ECO:0007669"/>
    <property type="project" value="UniProtKB-KW"/>
</dbReference>
<sequence>MSISVMAVYATTAQAGALEPLIAALSAHPGSRTTTVTTGEHRHRAGRARTGDPGLRAAGWAAPGPRSRPEGAWGAEHDLGLSAGEYDRNTLTAQVFTRFGRLLADQRPDAVLVAGLTTSICAVALTAFNHGVPVLHLEAEPGGQSCSPYPLEADRRLLERVSTVHLVTSAEARGRLVRRGVPQERIMSASAPAPSSARRPAA</sequence>
<keyword evidence="1" id="KW-0413">Isomerase</keyword>
<accession>A0A853ELM9</accession>
<dbReference type="InterPro" id="IPR003331">
    <property type="entry name" value="UDP_GlcNAc_Epimerase_2_dom"/>
</dbReference>
<feature type="region of interest" description="Disordered" evidence="2">
    <location>
        <begin position="32"/>
        <end position="70"/>
    </location>
</feature>